<feature type="compositionally biased region" description="Low complexity" evidence="1">
    <location>
        <begin position="1"/>
        <end position="14"/>
    </location>
</feature>
<dbReference type="GO" id="GO:0016779">
    <property type="term" value="F:nucleotidyltransferase activity"/>
    <property type="evidence" value="ECO:0007669"/>
    <property type="project" value="TreeGrafter"/>
</dbReference>
<accession>D7G5D0</accession>
<dbReference type="PANTHER" id="PTHR12271:SF40">
    <property type="entry name" value="POLY(A) RNA POLYMERASE GLD2"/>
    <property type="match status" value="1"/>
</dbReference>
<feature type="compositionally biased region" description="Basic and acidic residues" evidence="1">
    <location>
        <begin position="495"/>
        <end position="505"/>
    </location>
</feature>
<gene>
    <name evidence="2" type="ORF">Esi_0063_0133</name>
</gene>
<feature type="region of interest" description="Disordered" evidence="1">
    <location>
        <begin position="1"/>
        <end position="68"/>
    </location>
</feature>
<feature type="compositionally biased region" description="Acidic residues" evidence="1">
    <location>
        <begin position="506"/>
        <end position="543"/>
    </location>
</feature>
<evidence type="ECO:0008006" key="4">
    <source>
        <dbReference type="Google" id="ProtNLM"/>
    </source>
</evidence>
<feature type="region of interest" description="Disordered" evidence="1">
    <location>
        <begin position="808"/>
        <end position="883"/>
    </location>
</feature>
<dbReference type="SUPFAM" id="SSF81631">
    <property type="entry name" value="PAP/OAS1 substrate-binding domain"/>
    <property type="match status" value="1"/>
</dbReference>
<dbReference type="Proteomes" id="UP000002630">
    <property type="component" value="Linkage Group LG17"/>
</dbReference>
<feature type="compositionally biased region" description="Basic residues" evidence="1">
    <location>
        <begin position="819"/>
        <end position="842"/>
    </location>
</feature>
<dbReference type="InParanoid" id="D7G5D0"/>
<name>D7G5D0_ECTSI</name>
<evidence type="ECO:0000313" key="3">
    <source>
        <dbReference type="Proteomes" id="UP000002630"/>
    </source>
</evidence>
<protein>
    <recommendedName>
        <fullName evidence="4">PAP-associated domain-containing protein</fullName>
    </recommendedName>
</protein>
<dbReference type="Gene3D" id="1.10.1410.10">
    <property type="match status" value="2"/>
</dbReference>
<dbReference type="EMBL" id="FN648852">
    <property type="protein sequence ID" value="CBJ27284.1"/>
    <property type="molecule type" value="Genomic_DNA"/>
</dbReference>
<dbReference type="EMBL" id="FN649742">
    <property type="protein sequence ID" value="CBJ27284.1"/>
    <property type="molecule type" value="Genomic_DNA"/>
</dbReference>
<dbReference type="OrthoDB" id="2274644at2759"/>
<feature type="compositionally biased region" description="Polar residues" evidence="1">
    <location>
        <begin position="44"/>
        <end position="56"/>
    </location>
</feature>
<sequence length="883" mass="98853">MMAVGEAPEPVVAVSTKPQVPTGDDEDATKSRKRMASVLGNVPLGTTTNLTASKQTGGDAMLTQGKDGADRVRVDRAGRSLDDRKRMDDYIHQRLGFFRPLLLQEDFVEKLRFELQLRLRATPHDGVLSSAKVRLCGSWAAKLATRASDVNFTVLLQPSSFFDMIDAKKQEAQLKVDHPELRPILTEIHVLHNRWQARCDDIGRLEKARDEAARDVKRDGVKFKFPEKWSLSGVQLEEFKEAASVRSRRLVDVTRDLSAATTRKLKACKAIAAWEDNVPSNKEHLVDRHDKLTNAIANLSYKYQKDVGELTYRVAQEAKRCGFEILEVQREGPTPFAMLTHPHLRTIDNKPVPVRIDINNHHAVFTSRFVRTYVDMDPRVEYFLRFIRLWGGCRGVCSQQGALGFYSHTVLALHYLAAAGYVPSILPDHGKTSTPDQAYGRLGSRKLHAYNRPSKGTFVDGVDYHFFKHVDAVNMPAEVDLVMKTNVLERNVRKKLDPRSNKQEACEEEEEEDEEEVEEAEQEQEDEEEGEEVEEHGDGEEEVIGWESDVVVIGSEVLNSPQLGVSSSFGIRSAEIGQKDVSDRRSPAAKGTGGVMAAVKTRPEEGSTGIQDEEAKYHNGDTFESGSTNGRSSAAEDGDCHGDASSLPPESSTRCRQVLGWSDLLIVDIILGYFRYYAHKRRGYVGRTFNHHSQVASLRPAMVLPKAVWKGQTPGWRTSVEDAFKTYDGRCALDLGNELDIDSQSRLQNEWNRGVACVERGLEVDVCSLLQPTDADDLDRTAYNLNIEHPRNGVYGTPSFKRIRSKECSPAHTRASSPFKHKKAGRRNLASKKRMSSRHSRGPFRAQPSPISLSGIVPKRRGVPQRGQQKDKRSTTQKFLGKS</sequence>
<proteinExistence type="predicted"/>
<dbReference type="AlphaFoldDB" id="D7G5D0"/>
<feature type="region of interest" description="Disordered" evidence="1">
    <location>
        <begin position="602"/>
        <end position="652"/>
    </location>
</feature>
<organism evidence="2 3">
    <name type="scientific">Ectocarpus siliculosus</name>
    <name type="common">Brown alga</name>
    <name type="synonym">Conferva siliculosa</name>
    <dbReference type="NCBI Taxonomy" id="2880"/>
    <lineage>
        <taxon>Eukaryota</taxon>
        <taxon>Sar</taxon>
        <taxon>Stramenopiles</taxon>
        <taxon>Ochrophyta</taxon>
        <taxon>PX clade</taxon>
        <taxon>Phaeophyceae</taxon>
        <taxon>Ectocarpales</taxon>
        <taxon>Ectocarpaceae</taxon>
        <taxon>Ectocarpus</taxon>
    </lineage>
</organism>
<dbReference type="GO" id="GO:0031123">
    <property type="term" value="P:RNA 3'-end processing"/>
    <property type="evidence" value="ECO:0007669"/>
    <property type="project" value="TreeGrafter"/>
</dbReference>
<dbReference type="PANTHER" id="PTHR12271">
    <property type="entry name" value="POLY A POLYMERASE CID PAP -RELATED"/>
    <property type="match status" value="1"/>
</dbReference>
<reference evidence="2 3" key="1">
    <citation type="journal article" date="2010" name="Nature">
        <title>The Ectocarpus genome and the independent evolution of multicellularity in brown algae.</title>
        <authorList>
            <person name="Cock J.M."/>
            <person name="Sterck L."/>
            <person name="Rouze P."/>
            <person name="Scornet D."/>
            <person name="Allen A.E."/>
            <person name="Amoutzias G."/>
            <person name="Anthouard V."/>
            <person name="Artiguenave F."/>
            <person name="Aury J.M."/>
            <person name="Badger J.H."/>
            <person name="Beszteri B."/>
            <person name="Billiau K."/>
            <person name="Bonnet E."/>
            <person name="Bothwell J.H."/>
            <person name="Bowler C."/>
            <person name="Boyen C."/>
            <person name="Brownlee C."/>
            <person name="Carrano C.J."/>
            <person name="Charrier B."/>
            <person name="Cho G.Y."/>
            <person name="Coelho S.M."/>
            <person name="Collen J."/>
            <person name="Corre E."/>
            <person name="Da Silva C."/>
            <person name="Delage L."/>
            <person name="Delaroque N."/>
            <person name="Dittami S.M."/>
            <person name="Doulbeau S."/>
            <person name="Elias M."/>
            <person name="Farnham G."/>
            <person name="Gachon C.M."/>
            <person name="Gschloessl B."/>
            <person name="Heesch S."/>
            <person name="Jabbari K."/>
            <person name="Jubin C."/>
            <person name="Kawai H."/>
            <person name="Kimura K."/>
            <person name="Kloareg B."/>
            <person name="Kupper F.C."/>
            <person name="Lang D."/>
            <person name="Le Bail A."/>
            <person name="Leblanc C."/>
            <person name="Lerouge P."/>
            <person name="Lohr M."/>
            <person name="Lopez P.J."/>
            <person name="Martens C."/>
            <person name="Maumus F."/>
            <person name="Michel G."/>
            <person name="Miranda-Saavedra D."/>
            <person name="Morales J."/>
            <person name="Moreau H."/>
            <person name="Motomura T."/>
            <person name="Nagasato C."/>
            <person name="Napoli C.A."/>
            <person name="Nelson D.R."/>
            <person name="Nyvall-Collen P."/>
            <person name="Peters A.F."/>
            <person name="Pommier C."/>
            <person name="Potin P."/>
            <person name="Poulain J."/>
            <person name="Quesneville H."/>
            <person name="Read B."/>
            <person name="Rensing S.A."/>
            <person name="Ritter A."/>
            <person name="Rousvoal S."/>
            <person name="Samanta M."/>
            <person name="Samson G."/>
            <person name="Schroeder D.C."/>
            <person name="Segurens B."/>
            <person name="Strittmatter M."/>
            <person name="Tonon T."/>
            <person name="Tregear J.W."/>
            <person name="Valentin K."/>
            <person name="von Dassow P."/>
            <person name="Yamagishi T."/>
            <person name="Van de Peer Y."/>
            <person name="Wincker P."/>
        </authorList>
    </citation>
    <scope>NUCLEOTIDE SEQUENCE [LARGE SCALE GENOMIC DNA]</scope>
    <source>
        <strain evidence="3">Ec32 / CCAP1310/4</strain>
    </source>
</reference>
<feature type="region of interest" description="Disordered" evidence="1">
    <location>
        <begin position="495"/>
        <end position="543"/>
    </location>
</feature>
<keyword evidence="3" id="KW-1185">Reference proteome</keyword>
<evidence type="ECO:0000313" key="2">
    <source>
        <dbReference type="EMBL" id="CBJ27284.1"/>
    </source>
</evidence>
<evidence type="ECO:0000256" key="1">
    <source>
        <dbReference type="SAM" id="MobiDB-lite"/>
    </source>
</evidence>
<feature type="compositionally biased region" description="Polar residues" evidence="1">
    <location>
        <begin position="622"/>
        <end position="632"/>
    </location>
</feature>